<dbReference type="InterPro" id="IPR052394">
    <property type="entry name" value="LRR-containing"/>
</dbReference>
<dbReference type="GO" id="GO:0005509">
    <property type="term" value="F:calcium ion binding"/>
    <property type="evidence" value="ECO:0007669"/>
    <property type="project" value="InterPro"/>
</dbReference>
<evidence type="ECO:0000313" key="6">
    <source>
        <dbReference type="EMBL" id="KAK2826154.1"/>
    </source>
</evidence>
<dbReference type="Gene3D" id="1.10.238.10">
    <property type="entry name" value="EF-hand"/>
    <property type="match status" value="1"/>
</dbReference>
<feature type="domain" description="EF-hand" evidence="4">
    <location>
        <begin position="387"/>
        <end position="422"/>
    </location>
</feature>
<accession>A0AA88LY74</accession>
<feature type="domain" description="Olfactomedin-like" evidence="5">
    <location>
        <begin position="798"/>
        <end position="1059"/>
    </location>
</feature>
<dbReference type="Gene3D" id="3.80.10.10">
    <property type="entry name" value="Ribonuclease Inhibitor"/>
    <property type="match status" value="1"/>
</dbReference>
<evidence type="ECO:0000256" key="2">
    <source>
        <dbReference type="SAM" id="Coils"/>
    </source>
</evidence>
<feature type="compositionally biased region" description="Polar residues" evidence="3">
    <location>
        <begin position="554"/>
        <end position="569"/>
    </location>
</feature>
<dbReference type="SUPFAM" id="SSF52047">
    <property type="entry name" value="RNI-like"/>
    <property type="match status" value="1"/>
</dbReference>
<dbReference type="SUPFAM" id="SSF47473">
    <property type="entry name" value="EF-hand"/>
    <property type="match status" value="1"/>
</dbReference>
<gene>
    <name evidence="6" type="ORF">Q5P01_020368</name>
</gene>
<dbReference type="InterPro" id="IPR003112">
    <property type="entry name" value="Olfac-like_dom"/>
</dbReference>
<dbReference type="InterPro" id="IPR032675">
    <property type="entry name" value="LRR_dom_sf"/>
</dbReference>
<evidence type="ECO:0000259" key="4">
    <source>
        <dbReference type="PROSITE" id="PS50222"/>
    </source>
</evidence>
<dbReference type="Pfam" id="PF02191">
    <property type="entry name" value="OLF"/>
    <property type="match status" value="1"/>
</dbReference>
<dbReference type="InterPro" id="IPR002048">
    <property type="entry name" value="EF_hand_dom"/>
</dbReference>
<dbReference type="PANTHER" id="PTHR24114">
    <property type="entry name" value="LEUCINE RICH REPEAT FAMILY PROTEIN"/>
    <property type="match status" value="1"/>
</dbReference>
<dbReference type="Proteomes" id="UP001187415">
    <property type="component" value="Unassembled WGS sequence"/>
</dbReference>
<dbReference type="PROSITE" id="PS51132">
    <property type="entry name" value="OLF"/>
    <property type="match status" value="1"/>
</dbReference>
<evidence type="ECO:0008006" key="8">
    <source>
        <dbReference type="Google" id="ProtNLM"/>
    </source>
</evidence>
<organism evidence="6 7">
    <name type="scientific">Channa striata</name>
    <name type="common">Snakehead murrel</name>
    <name type="synonym">Ophicephalus striatus</name>
    <dbReference type="NCBI Taxonomy" id="64152"/>
    <lineage>
        <taxon>Eukaryota</taxon>
        <taxon>Metazoa</taxon>
        <taxon>Chordata</taxon>
        <taxon>Craniata</taxon>
        <taxon>Vertebrata</taxon>
        <taxon>Euteleostomi</taxon>
        <taxon>Actinopterygii</taxon>
        <taxon>Neopterygii</taxon>
        <taxon>Teleostei</taxon>
        <taxon>Neoteleostei</taxon>
        <taxon>Acanthomorphata</taxon>
        <taxon>Anabantaria</taxon>
        <taxon>Anabantiformes</taxon>
        <taxon>Channoidei</taxon>
        <taxon>Channidae</taxon>
        <taxon>Channa</taxon>
    </lineage>
</organism>
<dbReference type="SMART" id="SM00284">
    <property type="entry name" value="OLF"/>
    <property type="match status" value="1"/>
</dbReference>
<dbReference type="EMBL" id="JAUPFM010000016">
    <property type="protein sequence ID" value="KAK2826154.1"/>
    <property type="molecule type" value="Genomic_DNA"/>
</dbReference>
<keyword evidence="7" id="KW-1185">Reference proteome</keyword>
<dbReference type="InterPro" id="IPR011992">
    <property type="entry name" value="EF-hand-dom_pair"/>
</dbReference>
<feature type="region of interest" description="Disordered" evidence="3">
    <location>
        <begin position="1"/>
        <end position="44"/>
    </location>
</feature>
<feature type="compositionally biased region" description="Acidic residues" evidence="3">
    <location>
        <begin position="25"/>
        <end position="39"/>
    </location>
</feature>
<dbReference type="PROSITE" id="PS50222">
    <property type="entry name" value="EF_HAND_2"/>
    <property type="match status" value="1"/>
</dbReference>
<evidence type="ECO:0000256" key="1">
    <source>
        <dbReference type="PROSITE-ProRule" id="PRU00446"/>
    </source>
</evidence>
<comment type="caution">
    <text evidence="1">Lacks conserved residue(s) required for the propagation of feature annotation.</text>
</comment>
<feature type="region of interest" description="Disordered" evidence="3">
    <location>
        <begin position="544"/>
        <end position="595"/>
    </location>
</feature>
<name>A0AA88LY74_CHASR</name>
<feature type="coiled-coil region" evidence="2">
    <location>
        <begin position="677"/>
        <end position="733"/>
    </location>
</feature>
<keyword evidence="2" id="KW-0175">Coiled coil</keyword>
<sequence length="1072" mass="121307">MSELSLESLPLKGDDFPSPTHSQDLDSESDTDLDTELDEKEEKNKAMSTAEVYLQACKLVGVVPVSYFLQNLDSTTMTLTHYGLGPLGCKALAIALVTDMHINTLELADNHIQAEGAKYLWQMFRANFTILHLDLSDNYLQSAGAEYVAKMLLDNISLKSIKLSGNGFTDDDAKYFADSLSSNSQIKELDLSHNKFCGKGGEHLGQLLASNEGLEVLDLRWNHLRMKGAVAFCAGLKVNIMLKYLDLSWNGFGNEGALAMGEALKYNNTLVHLNLSNNRLTNEGVTMLCRGLQFNDTLRVLLLAYNSITVEGALALVEVVKNTPKTALEEINICNVMVNENFVRLLEVACQEHPSLDVQYEGVGGFIAKKPPKRVDPMKIIQDYLDQRKLRLWDFFRNIDKDGTMHVPVADFRKAVQQSSIPLERYQIEELIQRLDRDGTGIVDYRGLADTRKQMMRDHRRQLRKVESRQKKEKQKSDRILKTFQSAVEAVTPRSSMVISPGGVKEDSGGLQRFSATPLSSWHHIVMSNSSRYSVTNLSNEHVHLPPLRGTTPYRPTSSPAMRSYSQPNLLDDSPHSAPNKAVSAQGIRSDPDISHSKLSPAADHLTMSRPALNTKQPHVGLWSEGSPRNATEGGSGEKCTCDAFLPSSTFPIKELVVVEQTAVEISHKLELEMGKLEEYETKITAYAEKIVRLTVEIEKIEKNPDGYNDADIEEIKVEIKQVEALIKELQLSIKSSSTIFESLRVQITVMVETLNRLEKTYDKNVILATRREYIKVQLQLEECERRHQELFNPNIGSCAHTGIIKVSKPIVSQLNAHLNAGYKFGGWGKDSKPVPDRESMYWYSGYTSGSIVDIRFYTNYKNLILRNHFEHHNLHSSWYGTGNNFIIRDNTLYYQINSPFGLAKLNFTTMKYESRVIPRASTRFSYTNSPNQIFDFAADETGLWVTYATEESSGRIVIAKINEPSFGIEEEWQTSVYKPGLSNAFMVCGVLYAVRTVDIQTEEIFYKYDTKTKQESHMSVYFERFQDKYSNLDYNPTDQKLYMYNDGYYVNYHLWFNHTTKATAQPPLLLS</sequence>
<proteinExistence type="predicted"/>
<dbReference type="InterPro" id="IPR001611">
    <property type="entry name" value="Leu-rich_rpt"/>
</dbReference>
<comment type="caution">
    <text evidence="6">The sequence shown here is derived from an EMBL/GenBank/DDBJ whole genome shotgun (WGS) entry which is preliminary data.</text>
</comment>
<evidence type="ECO:0000259" key="5">
    <source>
        <dbReference type="PROSITE" id="PS51132"/>
    </source>
</evidence>
<evidence type="ECO:0000313" key="7">
    <source>
        <dbReference type="Proteomes" id="UP001187415"/>
    </source>
</evidence>
<dbReference type="SMART" id="SM00368">
    <property type="entry name" value="LRR_RI"/>
    <property type="match status" value="8"/>
</dbReference>
<reference evidence="6" key="1">
    <citation type="submission" date="2023-07" db="EMBL/GenBank/DDBJ databases">
        <title>Chromosome-level Genome Assembly of Striped Snakehead (Channa striata).</title>
        <authorList>
            <person name="Liu H."/>
        </authorList>
    </citation>
    <scope>NUCLEOTIDE SEQUENCE</scope>
    <source>
        <strain evidence="6">Gz</strain>
        <tissue evidence="6">Muscle</tissue>
    </source>
</reference>
<dbReference type="AlphaFoldDB" id="A0AA88LY74"/>
<dbReference type="CDD" id="cd00051">
    <property type="entry name" value="EFh"/>
    <property type="match status" value="1"/>
</dbReference>
<dbReference type="PANTHER" id="PTHR24114:SF49">
    <property type="entry name" value="LEUCINE-RICH REPEAT-CONTAINING PROTEIN 74A"/>
    <property type="match status" value="1"/>
</dbReference>
<dbReference type="Pfam" id="PF13516">
    <property type="entry name" value="LRR_6"/>
    <property type="match status" value="7"/>
</dbReference>
<protein>
    <recommendedName>
        <fullName evidence="8">Olfactomedin-like domain-containing protein</fullName>
    </recommendedName>
</protein>
<evidence type="ECO:0000256" key="3">
    <source>
        <dbReference type="SAM" id="MobiDB-lite"/>
    </source>
</evidence>